<evidence type="ECO:0000256" key="1">
    <source>
        <dbReference type="SAM" id="Phobius"/>
    </source>
</evidence>
<dbReference type="AlphaFoldDB" id="A0A1F5XH95"/>
<proteinExistence type="predicted"/>
<keyword evidence="1" id="KW-1133">Transmembrane helix</keyword>
<evidence type="ECO:0000313" key="2">
    <source>
        <dbReference type="EMBL" id="OGF87229.1"/>
    </source>
</evidence>
<comment type="caution">
    <text evidence="2">The sequence shown here is derived from an EMBL/GenBank/DDBJ whole genome shotgun (WGS) entry which is preliminary data.</text>
</comment>
<sequence length="175" mass="20580">MSFRYKIGLVVLVAVLGTAALYIPSWWQKYQVDKAISELQRPYREDIYGGKTPEETFDMFLEELKNGDLAAASKFFVLKKQEEYLEKFEKMKEDGILAKKIAEWESARKEWTKVVDTYNNWKTHATVRYKYEQLKAIEIFDKLSNKKEILPAGIYTSEIIFDLNELTSVWKITLL</sequence>
<evidence type="ECO:0000313" key="3">
    <source>
        <dbReference type="Proteomes" id="UP000177346"/>
    </source>
</evidence>
<reference evidence="2 3" key="1">
    <citation type="journal article" date="2016" name="Nat. Commun.">
        <title>Thousands of microbial genomes shed light on interconnected biogeochemical processes in an aquifer system.</title>
        <authorList>
            <person name="Anantharaman K."/>
            <person name="Brown C.T."/>
            <person name="Hug L.A."/>
            <person name="Sharon I."/>
            <person name="Castelle C.J."/>
            <person name="Probst A.J."/>
            <person name="Thomas B.C."/>
            <person name="Singh A."/>
            <person name="Wilkins M.J."/>
            <person name="Karaoz U."/>
            <person name="Brodie E.L."/>
            <person name="Williams K.H."/>
            <person name="Hubbard S.S."/>
            <person name="Banfield J.F."/>
        </authorList>
    </citation>
    <scope>NUCLEOTIDE SEQUENCE [LARGE SCALE GENOMIC DNA]</scope>
</reference>
<gene>
    <name evidence="2" type="ORF">A3B19_03275</name>
</gene>
<dbReference type="EMBL" id="MFIF01000006">
    <property type="protein sequence ID" value="OGF87229.1"/>
    <property type="molecule type" value="Genomic_DNA"/>
</dbReference>
<accession>A0A1F5XH95</accession>
<dbReference type="Proteomes" id="UP000177346">
    <property type="component" value="Unassembled WGS sequence"/>
</dbReference>
<name>A0A1F5XH95_9BACT</name>
<protein>
    <submittedName>
        <fullName evidence="2">Uncharacterized protein</fullName>
    </submittedName>
</protein>
<feature type="transmembrane region" description="Helical" evidence="1">
    <location>
        <begin position="7"/>
        <end position="27"/>
    </location>
</feature>
<organism evidence="2 3">
    <name type="scientific">Candidatus Giovannonibacteria bacterium RIFCSPLOWO2_01_FULL_46_32</name>
    <dbReference type="NCBI Taxonomy" id="1798353"/>
    <lineage>
        <taxon>Bacteria</taxon>
        <taxon>Candidatus Giovannoniibacteriota</taxon>
    </lineage>
</organism>
<keyword evidence="1" id="KW-0812">Transmembrane</keyword>
<keyword evidence="1" id="KW-0472">Membrane</keyword>